<dbReference type="Gene3D" id="3.40.50.150">
    <property type="entry name" value="Vaccinia Virus protein VP39"/>
    <property type="match status" value="1"/>
</dbReference>
<dbReference type="OrthoDB" id="9786503at2"/>
<feature type="domain" description="Methyltransferase" evidence="2">
    <location>
        <begin position="33"/>
        <end position="125"/>
    </location>
</feature>
<evidence type="ECO:0000256" key="1">
    <source>
        <dbReference type="ARBA" id="ARBA00022679"/>
    </source>
</evidence>
<dbReference type="InterPro" id="IPR041698">
    <property type="entry name" value="Methyltransf_25"/>
</dbReference>
<dbReference type="EMBL" id="SLWF01000001">
    <property type="protein sequence ID" value="TCN90542.1"/>
    <property type="molecule type" value="Genomic_DNA"/>
</dbReference>
<dbReference type="InterPro" id="IPR029063">
    <property type="entry name" value="SAM-dependent_MTases_sf"/>
</dbReference>
<reference evidence="3 4" key="1">
    <citation type="submission" date="2019-03" db="EMBL/GenBank/DDBJ databases">
        <title>Freshwater and sediment microbial communities from various areas in North America, analyzing microbe dynamics in response to fracking.</title>
        <authorList>
            <person name="Lamendella R."/>
        </authorList>
    </citation>
    <scope>NUCLEOTIDE SEQUENCE [LARGE SCALE GENOMIC DNA]</scope>
    <source>
        <strain evidence="3 4">74A</strain>
    </source>
</reference>
<dbReference type="Proteomes" id="UP000294832">
    <property type="component" value="Unassembled WGS sequence"/>
</dbReference>
<dbReference type="GO" id="GO:0032259">
    <property type="term" value="P:methylation"/>
    <property type="evidence" value="ECO:0007669"/>
    <property type="project" value="UniProtKB-KW"/>
</dbReference>
<sequence>MWDDVYNAEHYVYGSEPNEFLRAHSADLPQGRVLCIGDGEGRNSVYLARQGYQVTAVDLSAVGIAKAKKLAAQYGVNVDYIQADLADFSFGNKQWDGIVSIFCHLPVALRKRVHQQVIDSLKPGGVFLLEGYTPKQLQFGTGGPKAVEMLLDKDEVASELAALNILHLQALDRQVIEGVKHTGTGAVLQLLAQK</sequence>
<dbReference type="SUPFAM" id="SSF53335">
    <property type="entry name" value="S-adenosyl-L-methionine-dependent methyltransferases"/>
    <property type="match status" value="1"/>
</dbReference>
<dbReference type="GO" id="GO:0008168">
    <property type="term" value="F:methyltransferase activity"/>
    <property type="evidence" value="ECO:0007669"/>
    <property type="project" value="UniProtKB-KW"/>
</dbReference>
<dbReference type="PANTHER" id="PTHR43861:SF3">
    <property type="entry name" value="PUTATIVE (AFU_ORTHOLOGUE AFUA_2G14390)-RELATED"/>
    <property type="match status" value="1"/>
</dbReference>
<dbReference type="PANTHER" id="PTHR43861">
    <property type="entry name" value="TRANS-ACONITATE 2-METHYLTRANSFERASE-RELATED"/>
    <property type="match status" value="1"/>
</dbReference>
<proteinExistence type="predicted"/>
<comment type="caution">
    <text evidence="3">The sequence shown here is derived from an EMBL/GenBank/DDBJ whole genome shotgun (WGS) entry which is preliminary data.</text>
</comment>
<dbReference type="RefSeq" id="WP_133037293.1">
    <property type="nucleotide sequence ID" value="NZ_SLWF01000001.1"/>
</dbReference>
<evidence type="ECO:0000259" key="2">
    <source>
        <dbReference type="Pfam" id="PF13649"/>
    </source>
</evidence>
<keyword evidence="4" id="KW-1185">Reference proteome</keyword>
<dbReference type="AlphaFoldDB" id="A0A4R2FHC5"/>
<evidence type="ECO:0000313" key="4">
    <source>
        <dbReference type="Proteomes" id="UP000294832"/>
    </source>
</evidence>
<evidence type="ECO:0000313" key="3">
    <source>
        <dbReference type="EMBL" id="TCN90542.1"/>
    </source>
</evidence>
<accession>A0A4R2FHC5</accession>
<organism evidence="3 4">
    <name type="scientific">Shewanella fodinae</name>
    <dbReference type="NCBI Taxonomy" id="552357"/>
    <lineage>
        <taxon>Bacteria</taxon>
        <taxon>Pseudomonadati</taxon>
        <taxon>Pseudomonadota</taxon>
        <taxon>Gammaproteobacteria</taxon>
        <taxon>Alteromonadales</taxon>
        <taxon>Shewanellaceae</taxon>
        <taxon>Shewanella</taxon>
    </lineage>
</organism>
<name>A0A4R2FHC5_9GAMM</name>
<dbReference type="CDD" id="cd02440">
    <property type="entry name" value="AdoMet_MTases"/>
    <property type="match status" value="1"/>
</dbReference>
<gene>
    <name evidence="3" type="ORF">EDC91_10111</name>
</gene>
<dbReference type="Pfam" id="PF13649">
    <property type="entry name" value="Methyltransf_25"/>
    <property type="match status" value="1"/>
</dbReference>
<keyword evidence="3" id="KW-0489">Methyltransferase</keyword>
<keyword evidence="1 3" id="KW-0808">Transferase</keyword>
<protein>
    <submittedName>
        <fullName evidence="3">Methyltransferase family protein</fullName>
    </submittedName>
</protein>